<organism evidence="1 2">
    <name type="scientific">Senna tora</name>
    <dbReference type="NCBI Taxonomy" id="362788"/>
    <lineage>
        <taxon>Eukaryota</taxon>
        <taxon>Viridiplantae</taxon>
        <taxon>Streptophyta</taxon>
        <taxon>Embryophyta</taxon>
        <taxon>Tracheophyta</taxon>
        <taxon>Spermatophyta</taxon>
        <taxon>Magnoliopsida</taxon>
        <taxon>eudicotyledons</taxon>
        <taxon>Gunneridae</taxon>
        <taxon>Pentapetalae</taxon>
        <taxon>rosids</taxon>
        <taxon>fabids</taxon>
        <taxon>Fabales</taxon>
        <taxon>Fabaceae</taxon>
        <taxon>Caesalpinioideae</taxon>
        <taxon>Cassia clade</taxon>
        <taxon>Senna</taxon>
    </lineage>
</organism>
<dbReference type="Proteomes" id="UP000634136">
    <property type="component" value="Unassembled WGS sequence"/>
</dbReference>
<comment type="caution">
    <text evidence="1">The sequence shown here is derived from an EMBL/GenBank/DDBJ whole genome shotgun (WGS) entry which is preliminary data.</text>
</comment>
<accession>A0A834WKK6</accession>
<evidence type="ECO:0000313" key="1">
    <source>
        <dbReference type="EMBL" id="KAF7826357.1"/>
    </source>
</evidence>
<name>A0A834WKK6_9FABA</name>
<dbReference type="EMBL" id="JAAIUW010000006">
    <property type="protein sequence ID" value="KAF7826357.1"/>
    <property type="molecule type" value="Genomic_DNA"/>
</dbReference>
<reference evidence="1" key="1">
    <citation type="submission" date="2020-09" db="EMBL/GenBank/DDBJ databases">
        <title>Genome-Enabled Discovery of Anthraquinone Biosynthesis in Senna tora.</title>
        <authorList>
            <person name="Kang S.-H."/>
            <person name="Pandey R.P."/>
            <person name="Lee C.-M."/>
            <person name="Sim J.-S."/>
            <person name="Jeong J.-T."/>
            <person name="Choi B.-S."/>
            <person name="Jung M."/>
            <person name="Ginzburg D."/>
            <person name="Zhao K."/>
            <person name="Won S.Y."/>
            <person name="Oh T.-J."/>
            <person name="Yu Y."/>
            <person name="Kim N.-H."/>
            <person name="Lee O.R."/>
            <person name="Lee T.-H."/>
            <person name="Bashyal P."/>
            <person name="Kim T.-S."/>
            <person name="Lee W.-H."/>
            <person name="Kawkins C."/>
            <person name="Kim C.-K."/>
            <person name="Kim J.S."/>
            <person name="Ahn B.O."/>
            <person name="Rhee S.Y."/>
            <person name="Sohng J.K."/>
        </authorList>
    </citation>
    <scope>NUCLEOTIDE SEQUENCE</scope>
    <source>
        <tissue evidence="1">Leaf</tissue>
    </source>
</reference>
<gene>
    <name evidence="1" type="ORF">G2W53_017521</name>
</gene>
<keyword evidence="2" id="KW-1185">Reference proteome</keyword>
<proteinExistence type="predicted"/>
<protein>
    <submittedName>
        <fullName evidence="1">UBN2_3 domain-containing protein</fullName>
    </submittedName>
</protein>
<sequence>MEEWRGYGGWKEISGEILAGKYGGGGRIDGVGGGDLGKSEKEEERDKISGEILAGKYGGAYLNKGDKLNGNNYDIWHRKVQFLLEEQEVIEAIRNVMVEPSGEGLAQQGVQVWQSLDTLVKELKTSDLPNHTITVRGLLTEKHLISLRVDPPTNNNNIMKDQFLGDRMHEAMVTPIINTLTKRIIHPSVPNKRNGRTKPNCSGKWAIFK</sequence>
<dbReference type="OrthoDB" id="1909174at2759"/>
<dbReference type="AlphaFoldDB" id="A0A834WKK6"/>
<evidence type="ECO:0000313" key="2">
    <source>
        <dbReference type="Proteomes" id="UP000634136"/>
    </source>
</evidence>